<accession>E9DR50</accession>
<feature type="chain" id="PRO_5003237694" evidence="1">
    <location>
        <begin position="17"/>
        <end position="169"/>
    </location>
</feature>
<dbReference type="AlphaFoldDB" id="E9DR50"/>
<sequence>MFGLACLALALPLTAALPQSRPESQTPPFKADLRVDTNRDGTVDLSGTTDTNGKHTWSETSGALFLPNIGHTGRHCGNNDLCRDASTNLQWAPEYMAPMRTVPMPDIRGSATATIAYLDELPPVENDRWVYLEKDTPIPADKFIPSKSRCNITIHPGCRNSQSERIDQA</sequence>
<evidence type="ECO:0000313" key="3">
    <source>
        <dbReference type="Proteomes" id="UP000002499"/>
    </source>
</evidence>
<dbReference type="GO" id="GO:0005509">
    <property type="term" value="F:calcium ion binding"/>
    <property type="evidence" value="ECO:0007669"/>
    <property type="project" value="InterPro"/>
</dbReference>
<proteinExistence type="predicted"/>
<name>E9DR50_METAQ</name>
<dbReference type="SUPFAM" id="SSF110083">
    <property type="entry name" value="Peptidylarginine deiminase Pad4, middle domain"/>
    <property type="match status" value="1"/>
</dbReference>
<evidence type="ECO:0000313" key="2">
    <source>
        <dbReference type="EMBL" id="EFY93728.1"/>
    </source>
</evidence>
<evidence type="ECO:0000256" key="1">
    <source>
        <dbReference type="SAM" id="SignalP"/>
    </source>
</evidence>
<dbReference type="GO" id="GO:0005737">
    <property type="term" value="C:cytoplasm"/>
    <property type="evidence" value="ECO:0007669"/>
    <property type="project" value="InterPro"/>
</dbReference>
<dbReference type="Proteomes" id="UP000002499">
    <property type="component" value="Unassembled WGS sequence"/>
</dbReference>
<dbReference type="InterPro" id="IPR036556">
    <property type="entry name" value="PAD_central_sf"/>
</dbReference>
<keyword evidence="3" id="KW-1185">Reference proteome</keyword>
<protein>
    <submittedName>
        <fullName evidence="2">Arginine deiminase type-3</fullName>
    </submittedName>
</protein>
<dbReference type="OrthoDB" id="5102063at2759"/>
<dbReference type="HOGENOM" id="CLU_1578879_0_0_1"/>
<keyword evidence="1" id="KW-0732">Signal</keyword>
<dbReference type="EMBL" id="GL698470">
    <property type="protein sequence ID" value="EFY93728.1"/>
    <property type="molecule type" value="Genomic_DNA"/>
</dbReference>
<organism evidence="3">
    <name type="scientific">Metarhizium acridum (strain CQMa 102)</name>
    <dbReference type="NCBI Taxonomy" id="655827"/>
    <lineage>
        <taxon>Eukaryota</taxon>
        <taxon>Fungi</taxon>
        <taxon>Dikarya</taxon>
        <taxon>Ascomycota</taxon>
        <taxon>Pezizomycotina</taxon>
        <taxon>Sordariomycetes</taxon>
        <taxon>Hypocreomycetidae</taxon>
        <taxon>Hypocreales</taxon>
        <taxon>Clavicipitaceae</taxon>
        <taxon>Metarhizium</taxon>
    </lineage>
</organism>
<gene>
    <name evidence="2" type="ORF">MAC_00219</name>
</gene>
<feature type="signal peptide" evidence="1">
    <location>
        <begin position="1"/>
        <end position="16"/>
    </location>
</feature>
<dbReference type="InParanoid" id="E9DR50"/>
<reference evidence="2 3" key="1">
    <citation type="journal article" date="2011" name="PLoS Genet.">
        <title>Genome sequencing and comparative transcriptomics of the model entomopathogenic fungi Metarhizium anisopliae and M. acridum.</title>
        <authorList>
            <person name="Gao Q."/>
            <person name="Jin K."/>
            <person name="Ying S.H."/>
            <person name="Zhang Y."/>
            <person name="Xiao G."/>
            <person name="Shang Y."/>
            <person name="Duan Z."/>
            <person name="Hu X."/>
            <person name="Xie X.Q."/>
            <person name="Zhou G."/>
            <person name="Peng G."/>
            <person name="Luo Z."/>
            <person name="Huang W."/>
            <person name="Wang B."/>
            <person name="Fang W."/>
            <person name="Wang S."/>
            <person name="Zhong Y."/>
            <person name="Ma L.J."/>
            <person name="St Leger R.J."/>
            <person name="Zhao G.P."/>
            <person name="Pei Y."/>
            <person name="Feng M.G."/>
            <person name="Xia Y."/>
            <person name="Wang C."/>
        </authorList>
    </citation>
    <scope>NUCLEOTIDE SEQUENCE [LARGE SCALE GENOMIC DNA]</scope>
    <source>
        <strain evidence="2 3">CQMa 102</strain>
    </source>
</reference>